<dbReference type="Pfam" id="PF08800">
    <property type="entry name" value="BT4734-like_N"/>
    <property type="match status" value="1"/>
</dbReference>
<dbReference type="InterPro" id="IPR014907">
    <property type="entry name" value="BT4734-like_N"/>
</dbReference>
<accession>A0AB39WNL2</accession>
<protein>
    <submittedName>
        <fullName evidence="2">DUF3987 domain-containing protein</fullName>
    </submittedName>
</protein>
<reference evidence="2" key="1">
    <citation type="submission" date="2024-07" db="EMBL/GenBank/DDBJ databases">
        <authorList>
            <person name="Biller S.J."/>
        </authorList>
    </citation>
    <scope>NUCLEOTIDE SEQUENCE</scope>
    <source>
        <strain evidence="2">WC2429</strain>
    </source>
</reference>
<proteinExistence type="predicted"/>
<evidence type="ECO:0000259" key="1">
    <source>
        <dbReference type="Pfam" id="PF08800"/>
    </source>
</evidence>
<evidence type="ECO:0000313" key="2">
    <source>
        <dbReference type="EMBL" id="XDV02123.1"/>
    </source>
</evidence>
<dbReference type="InterPro" id="IPR025048">
    <property type="entry name" value="DUF3987"/>
</dbReference>
<dbReference type="Pfam" id="PF13148">
    <property type="entry name" value="DUF3987"/>
    <property type="match status" value="1"/>
</dbReference>
<feature type="domain" description="BT4734-like N-terminal" evidence="1">
    <location>
        <begin position="69"/>
        <end position="190"/>
    </location>
</feature>
<sequence length="754" mass="85600">MDSNDTNPHGFNSLRKYSKINHFSYYPSAKAVVKQKDICVNEYLNLITDPAQKPKIESLRALPLDEYKKSKLLQPCITGSCLMDSLGRSKTNIQSLNGFVIVDLDILPTNYNSWDYLKADLILDPFTFIVHYSLSGRGLCIFVKVEKLNLFKEIYLSLSEYYLLNFGAKIDFLADETRLRFISYDAKPFYNPNSLEYTSTIAETKVAKTGTKEKDFDRLQFLTATPAEAFNNSGLAGLELINELLTELGFIITAGKTPTIYEYQRAGGSLKSIVAFFNSEVVKFQVFSPNTGLAKEHYNLFDLYKELTDLDDYKAQKELSLLGFGQFHESTKNVFPISALPDLFRAYAIDLKDSLNYPIDYTATAILTAVSTAIGTSAKLSVKKGWSEYASLYVALIGDAGANKTHPINTVFKPIRNKDKERHLDYVTAYEFYTSYEKLSKKDKESEEQIFCPKLEKSVVSNFTPEILNKRLEENPRGLCVLSDELATFFESMNNYSKGDQIGVYLSFWSNQATTIDRVGNAIPLFIAKPYLSMIGGLQPRVLNTAFPPNKLNNGFFQRFLFAYPDSSLKAPITDNEANSELANAYERYIENCFDNLTDNVLTFTAEAKQYFYKWQSDNCDKVNEHQNSIKGEILSKYDNHFLRLSLLLQMMHDPEAEAVELESVKGAEKLCEYYLNCAFKVLAKIHNTENYLSTMTPDKQALFNGLDDEFTTAEAVEVGEALKLKERAIKRFLSDAQLFKKVKHGIYKKVKSD</sequence>
<gene>
    <name evidence="2" type="ORF">AB3G32_00330</name>
</gene>
<dbReference type="EMBL" id="CP165627">
    <property type="protein sequence ID" value="XDV02123.1"/>
    <property type="molecule type" value="Genomic_DNA"/>
</dbReference>
<dbReference type="AlphaFoldDB" id="A0AB39WNL2"/>
<name>A0AB39WNL2_9FLAO</name>
<organism evidence="2">
    <name type="scientific">Flavobacterium sp. WC2429</name>
    <dbReference type="NCBI Taxonomy" id="3234140"/>
    <lineage>
        <taxon>Bacteria</taxon>
        <taxon>Pseudomonadati</taxon>
        <taxon>Bacteroidota</taxon>
        <taxon>Flavobacteriia</taxon>
        <taxon>Flavobacteriales</taxon>
        <taxon>Flavobacteriaceae</taxon>
        <taxon>Flavobacterium</taxon>
    </lineage>
</organism>
<dbReference type="RefSeq" id="WP_369765516.1">
    <property type="nucleotide sequence ID" value="NZ_CP165627.1"/>
</dbReference>